<gene>
    <name evidence="1" type="ORF">F2Q69_00050974</name>
</gene>
<dbReference type="EMBL" id="QGKX02001347">
    <property type="protein sequence ID" value="KAF3523505.1"/>
    <property type="molecule type" value="Genomic_DNA"/>
</dbReference>
<proteinExistence type="predicted"/>
<protein>
    <submittedName>
        <fullName evidence="1">Uncharacterized protein</fullName>
    </submittedName>
</protein>
<organism evidence="1 2">
    <name type="scientific">Brassica cretica</name>
    <name type="common">Mustard</name>
    <dbReference type="NCBI Taxonomy" id="69181"/>
    <lineage>
        <taxon>Eukaryota</taxon>
        <taxon>Viridiplantae</taxon>
        <taxon>Streptophyta</taxon>
        <taxon>Embryophyta</taxon>
        <taxon>Tracheophyta</taxon>
        <taxon>Spermatophyta</taxon>
        <taxon>Magnoliopsida</taxon>
        <taxon>eudicotyledons</taxon>
        <taxon>Gunneridae</taxon>
        <taxon>Pentapetalae</taxon>
        <taxon>rosids</taxon>
        <taxon>malvids</taxon>
        <taxon>Brassicales</taxon>
        <taxon>Brassicaceae</taxon>
        <taxon>Brassiceae</taxon>
        <taxon>Brassica</taxon>
    </lineage>
</organism>
<dbReference type="AlphaFoldDB" id="A0A8S9PNG2"/>
<name>A0A8S9PNG2_BRACR</name>
<evidence type="ECO:0000313" key="1">
    <source>
        <dbReference type="EMBL" id="KAF3523505.1"/>
    </source>
</evidence>
<evidence type="ECO:0000313" key="2">
    <source>
        <dbReference type="Proteomes" id="UP000712600"/>
    </source>
</evidence>
<comment type="caution">
    <text evidence="1">The sequence shown here is derived from an EMBL/GenBank/DDBJ whole genome shotgun (WGS) entry which is preliminary data.</text>
</comment>
<sequence>MIVIYHILEKYIVTEKVTTTLVLCIFPAVASFPGGGACTSRARRGETSGGACGFVRAPIEAWLVSTASSRREEHDGGLECTR</sequence>
<dbReference type="Proteomes" id="UP000712600">
    <property type="component" value="Unassembled WGS sequence"/>
</dbReference>
<accession>A0A8S9PNG2</accession>
<reference evidence="1" key="1">
    <citation type="submission" date="2019-12" db="EMBL/GenBank/DDBJ databases">
        <title>Genome sequencing and annotation of Brassica cretica.</title>
        <authorList>
            <person name="Studholme D.J."/>
            <person name="Sarris P."/>
        </authorList>
    </citation>
    <scope>NUCLEOTIDE SEQUENCE</scope>
    <source>
        <strain evidence="1">PFS-109/04</strain>
        <tissue evidence="1">Leaf</tissue>
    </source>
</reference>